<comment type="similarity">
    <text evidence="10">Belongs to the ABC transporter superfamily. Siderophore-Fe(3+) uptake transporter (SIUT) (TC 3.A.1.21) family.</text>
</comment>
<evidence type="ECO:0000256" key="11">
    <source>
        <dbReference type="SAM" id="Phobius"/>
    </source>
</evidence>
<dbReference type="GO" id="GO:0140359">
    <property type="term" value="F:ABC-type transporter activity"/>
    <property type="evidence" value="ECO:0007669"/>
    <property type="project" value="InterPro"/>
</dbReference>
<evidence type="ECO:0000256" key="3">
    <source>
        <dbReference type="ARBA" id="ARBA00022475"/>
    </source>
</evidence>
<dbReference type="InterPro" id="IPR039421">
    <property type="entry name" value="Type_1_exporter"/>
</dbReference>
<evidence type="ECO:0000259" key="13">
    <source>
        <dbReference type="PROSITE" id="PS50929"/>
    </source>
</evidence>
<evidence type="ECO:0000256" key="10">
    <source>
        <dbReference type="ARBA" id="ARBA00023455"/>
    </source>
</evidence>
<dbReference type="SUPFAM" id="SSF90123">
    <property type="entry name" value="ABC transporter transmembrane region"/>
    <property type="match status" value="1"/>
</dbReference>
<evidence type="ECO:0000256" key="6">
    <source>
        <dbReference type="ARBA" id="ARBA00022741"/>
    </source>
</evidence>
<name>A0A934SP63_9MICO</name>
<evidence type="ECO:0000313" key="15">
    <source>
        <dbReference type="Proteomes" id="UP000636458"/>
    </source>
</evidence>
<dbReference type="Pfam" id="PF00005">
    <property type="entry name" value="ABC_tran"/>
    <property type="match status" value="1"/>
</dbReference>
<dbReference type="PROSITE" id="PS50929">
    <property type="entry name" value="ABC_TM1F"/>
    <property type="match status" value="1"/>
</dbReference>
<dbReference type="FunFam" id="3.40.50.300:FF:000221">
    <property type="entry name" value="Multidrug ABC transporter ATP-binding protein"/>
    <property type="match status" value="1"/>
</dbReference>
<comment type="caution">
    <text evidence="14">The sequence shown here is derived from an EMBL/GenBank/DDBJ whole genome shotgun (WGS) entry which is preliminary data.</text>
</comment>
<keyword evidence="9 11" id="KW-0472">Membrane</keyword>
<reference evidence="14" key="1">
    <citation type="submission" date="2021-01" db="EMBL/GenBank/DDBJ databases">
        <title>Lacisediminihabitans sp. nov. strain G11-30, isolated from Antarctic Soil.</title>
        <authorList>
            <person name="Li J."/>
        </authorList>
    </citation>
    <scope>NUCLEOTIDE SEQUENCE</scope>
    <source>
        <strain evidence="14">G11-30</strain>
    </source>
</reference>
<feature type="transmembrane region" description="Helical" evidence="11">
    <location>
        <begin position="138"/>
        <end position="158"/>
    </location>
</feature>
<feature type="domain" description="ABC transporter" evidence="12">
    <location>
        <begin position="341"/>
        <end position="576"/>
    </location>
</feature>
<feature type="transmembrane region" description="Helical" evidence="11">
    <location>
        <begin position="164"/>
        <end position="181"/>
    </location>
</feature>
<feature type="transmembrane region" description="Helical" evidence="11">
    <location>
        <begin position="21"/>
        <end position="40"/>
    </location>
</feature>
<evidence type="ECO:0000256" key="5">
    <source>
        <dbReference type="ARBA" id="ARBA00022692"/>
    </source>
</evidence>
<dbReference type="PANTHER" id="PTHR24221:SF654">
    <property type="entry name" value="ATP-BINDING CASSETTE SUB-FAMILY B MEMBER 6"/>
    <property type="match status" value="1"/>
</dbReference>
<dbReference type="GO" id="GO:0005524">
    <property type="term" value="F:ATP binding"/>
    <property type="evidence" value="ECO:0007669"/>
    <property type="project" value="UniProtKB-KW"/>
</dbReference>
<evidence type="ECO:0000259" key="12">
    <source>
        <dbReference type="PROSITE" id="PS50893"/>
    </source>
</evidence>
<dbReference type="Pfam" id="PF00664">
    <property type="entry name" value="ABC_membrane"/>
    <property type="match status" value="1"/>
</dbReference>
<keyword evidence="3" id="KW-1003">Cell membrane</keyword>
<evidence type="ECO:0000313" key="14">
    <source>
        <dbReference type="EMBL" id="MBK4348642.1"/>
    </source>
</evidence>
<dbReference type="EMBL" id="JAEPES010000004">
    <property type="protein sequence ID" value="MBK4348642.1"/>
    <property type="molecule type" value="Genomic_DNA"/>
</dbReference>
<dbReference type="InterPro" id="IPR003593">
    <property type="entry name" value="AAA+_ATPase"/>
</dbReference>
<dbReference type="Gene3D" id="3.40.50.300">
    <property type="entry name" value="P-loop containing nucleotide triphosphate hydrolases"/>
    <property type="match status" value="1"/>
</dbReference>
<dbReference type="PROSITE" id="PS00211">
    <property type="entry name" value="ABC_TRANSPORTER_1"/>
    <property type="match status" value="1"/>
</dbReference>
<evidence type="ECO:0000256" key="8">
    <source>
        <dbReference type="ARBA" id="ARBA00022989"/>
    </source>
</evidence>
<protein>
    <submittedName>
        <fullName evidence="14">ABC transporter ATP-binding protein</fullName>
    </submittedName>
</protein>
<dbReference type="PROSITE" id="PS50893">
    <property type="entry name" value="ABC_TRANSPORTER_2"/>
    <property type="match status" value="1"/>
</dbReference>
<keyword evidence="8 11" id="KW-1133">Transmembrane helix</keyword>
<dbReference type="InterPro" id="IPR017871">
    <property type="entry name" value="ABC_transporter-like_CS"/>
</dbReference>
<evidence type="ECO:0000256" key="4">
    <source>
        <dbReference type="ARBA" id="ARBA00022519"/>
    </source>
</evidence>
<keyword evidence="2" id="KW-0813">Transport</keyword>
<feature type="transmembrane region" description="Helical" evidence="11">
    <location>
        <begin position="249"/>
        <end position="275"/>
    </location>
</feature>
<dbReference type="PANTHER" id="PTHR24221">
    <property type="entry name" value="ATP-BINDING CASSETTE SUB-FAMILY B"/>
    <property type="match status" value="1"/>
</dbReference>
<proteinExistence type="inferred from homology"/>
<dbReference type="GO" id="GO:0005886">
    <property type="term" value="C:plasma membrane"/>
    <property type="evidence" value="ECO:0007669"/>
    <property type="project" value="UniProtKB-SubCell"/>
</dbReference>
<comment type="subcellular location">
    <subcellularLocation>
        <location evidence="1">Cell inner membrane</location>
        <topology evidence="1">Multi-pass membrane protein</topology>
    </subcellularLocation>
</comment>
<keyword evidence="4" id="KW-0997">Cell inner membrane</keyword>
<evidence type="ECO:0000256" key="7">
    <source>
        <dbReference type="ARBA" id="ARBA00022840"/>
    </source>
</evidence>
<dbReference type="SMART" id="SM00382">
    <property type="entry name" value="AAA"/>
    <property type="match status" value="1"/>
</dbReference>
<organism evidence="14 15">
    <name type="scientific">Lacisediminihabitans changchengi</name>
    <dbReference type="NCBI Taxonomy" id="2787634"/>
    <lineage>
        <taxon>Bacteria</taxon>
        <taxon>Bacillati</taxon>
        <taxon>Actinomycetota</taxon>
        <taxon>Actinomycetes</taxon>
        <taxon>Micrococcales</taxon>
        <taxon>Microbacteriaceae</taxon>
        <taxon>Lacisediminihabitans</taxon>
    </lineage>
</organism>
<keyword evidence="5 11" id="KW-0812">Transmembrane</keyword>
<dbReference type="GO" id="GO:0016887">
    <property type="term" value="F:ATP hydrolysis activity"/>
    <property type="evidence" value="ECO:0007669"/>
    <property type="project" value="InterPro"/>
</dbReference>
<dbReference type="SUPFAM" id="SSF52540">
    <property type="entry name" value="P-loop containing nucleoside triphosphate hydrolases"/>
    <property type="match status" value="1"/>
</dbReference>
<keyword evidence="6" id="KW-0547">Nucleotide-binding</keyword>
<dbReference type="GO" id="GO:0034040">
    <property type="term" value="F:ATPase-coupled lipid transmembrane transporter activity"/>
    <property type="evidence" value="ECO:0007669"/>
    <property type="project" value="TreeGrafter"/>
</dbReference>
<sequence length="579" mass="63162">MVLRAQRPMSSLIRMLGTYRWSLVVVALIFVVKDSSLWLLPVITSKVIDAVVAGGPVSTIAVLGLIGGLLLVQVYPLHVLFTRVYMGVVRNLAAGLRNALTARLQSLSIGYHGRTSASVIQSKVVRDVENIELMFSQIGNPLGSAIVVFTGAVVTTAITVPQFLPVFALAIPCGIAVWWILRRRSQLRNEVFRRQMEHFSRRVGEMATLMPITRAHGLEDVAIDRVALSAEGVRRDGLSLDMVNGHFGALSWVVMQLLALGCLIGAGVLSVLHWVPITVGQVVLLSTYFTTLTGTVLTVLSFMPVVSRGRESVKSLAEVLEEPDLEQNAGKREVDDVLGSFELHDVVVNYGDNSPNALDGVTLSVQPGETVAFVGSSGSGKSTLINMLLGFVRPTSGRVLLDGQDMQDLDLRTARRRVSVVPQESVLFEGSIRENVAYGLSHVGDDDIRDALREANAWELVTSLPDGWDTVVGERGARLSGGQRQRISIARAIIRDPRVLVLDEATSALDAQSEQAVQEALERLMRGRTTLVVAHRLSTVMHADRIVVLERGRIVEVGTHEQLVQAGGRYAKLWDLQFR</sequence>
<accession>A0A934SP63</accession>
<dbReference type="InterPro" id="IPR011527">
    <property type="entry name" value="ABC1_TM_dom"/>
</dbReference>
<feature type="domain" description="ABC transmembrane type-1" evidence="13">
    <location>
        <begin position="39"/>
        <end position="308"/>
    </location>
</feature>
<keyword evidence="15" id="KW-1185">Reference proteome</keyword>
<evidence type="ECO:0000256" key="9">
    <source>
        <dbReference type="ARBA" id="ARBA00023136"/>
    </source>
</evidence>
<evidence type="ECO:0000256" key="2">
    <source>
        <dbReference type="ARBA" id="ARBA00022448"/>
    </source>
</evidence>
<dbReference type="InterPro" id="IPR027417">
    <property type="entry name" value="P-loop_NTPase"/>
</dbReference>
<dbReference type="AlphaFoldDB" id="A0A934SP63"/>
<dbReference type="InterPro" id="IPR003439">
    <property type="entry name" value="ABC_transporter-like_ATP-bd"/>
</dbReference>
<keyword evidence="7 14" id="KW-0067">ATP-binding</keyword>
<dbReference type="InterPro" id="IPR036640">
    <property type="entry name" value="ABC1_TM_sf"/>
</dbReference>
<dbReference type="Proteomes" id="UP000636458">
    <property type="component" value="Unassembled WGS sequence"/>
</dbReference>
<feature type="transmembrane region" description="Helical" evidence="11">
    <location>
        <begin position="287"/>
        <end position="306"/>
    </location>
</feature>
<dbReference type="Gene3D" id="1.20.1560.10">
    <property type="entry name" value="ABC transporter type 1, transmembrane domain"/>
    <property type="match status" value="1"/>
</dbReference>
<gene>
    <name evidence="14" type="ORF">IV501_13450</name>
</gene>
<evidence type="ECO:0000256" key="1">
    <source>
        <dbReference type="ARBA" id="ARBA00004429"/>
    </source>
</evidence>
<feature type="transmembrane region" description="Helical" evidence="11">
    <location>
        <begin position="60"/>
        <end position="81"/>
    </location>
</feature>